<keyword evidence="14" id="KW-1185">Reference proteome</keyword>
<evidence type="ECO:0000256" key="3">
    <source>
        <dbReference type="ARBA" id="ARBA00004906"/>
    </source>
</evidence>
<dbReference type="InterPro" id="IPR013083">
    <property type="entry name" value="Znf_RING/FYVE/PHD"/>
</dbReference>
<dbReference type="GO" id="GO:0031519">
    <property type="term" value="C:PcG protein complex"/>
    <property type="evidence" value="ECO:0007669"/>
    <property type="project" value="TreeGrafter"/>
</dbReference>
<dbReference type="AlphaFoldDB" id="A0A6P6XTZ9"/>
<dbReference type="GO" id="GO:0016567">
    <property type="term" value="P:protein ubiquitination"/>
    <property type="evidence" value="ECO:0007669"/>
    <property type="project" value="UniProtKB-UniPathway"/>
</dbReference>
<keyword evidence="6" id="KW-0808">Transferase</keyword>
<keyword evidence="12" id="KW-0804">Transcription</keyword>
<evidence type="ECO:0000313" key="15">
    <source>
        <dbReference type="RefSeq" id="XP_027196408.1"/>
    </source>
</evidence>
<dbReference type="GO" id="GO:0061630">
    <property type="term" value="F:ubiquitin protein ligase activity"/>
    <property type="evidence" value="ECO:0007669"/>
    <property type="project" value="UniProtKB-EC"/>
</dbReference>
<dbReference type="PROSITE" id="PS00518">
    <property type="entry name" value="ZF_RING_1"/>
    <property type="match status" value="1"/>
</dbReference>
<dbReference type="OMA" id="TWELSPY"/>
<evidence type="ECO:0000256" key="2">
    <source>
        <dbReference type="ARBA" id="ARBA00004123"/>
    </source>
</evidence>
<evidence type="ECO:0000256" key="12">
    <source>
        <dbReference type="ARBA" id="ARBA00023163"/>
    </source>
</evidence>
<dbReference type="SMART" id="SM00184">
    <property type="entry name" value="RING"/>
    <property type="match status" value="1"/>
</dbReference>
<comment type="pathway">
    <text evidence="3">Protein modification; protein ubiquitination.</text>
</comment>
<dbReference type="RefSeq" id="XP_027196408.1">
    <property type="nucleotide sequence ID" value="XM_027340607.1"/>
</dbReference>
<name>A0A6P6XTZ9_DERPT</name>
<dbReference type="KEGG" id="dpte:113790902"/>
<keyword evidence="5" id="KW-0678">Repressor</keyword>
<protein>
    <recommendedName>
        <fullName evidence="4">RING-type E3 ubiquitin transferase</fullName>
        <ecNumber evidence="4">2.3.2.27</ecNumber>
    </recommendedName>
</protein>
<dbReference type="CDD" id="cd17086">
    <property type="entry name" value="RAWUL_RING1_like"/>
    <property type="match status" value="1"/>
</dbReference>
<evidence type="ECO:0000256" key="11">
    <source>
        <dbReference type="ARBA" id="ARBA00023015"/>
    </source>
</evidence>
<evidence type="ECO:0000256" key="6">
    <source>
        <dbReference type="ARBA" id="ARBA00022679"/>
    </source>
</evidence>
<dbReference type="InterPro" id="IPR032443">
    <property type="entry name" value="RAWUL"/>
</dbReference>
<evidence type="ECO:0000256" key="10">
    <source>
        <dbReference type="ARBA" id="ARBA00022833"/>
    </source>
</evidence>
<dbReference type="Gene3D" id="3.30.40.10">
    <property type="entry name" value="Zinc/RING finger domain, C3HC4 (zinc finger)"/>
    <property type="match status" value="1"/>
</dbReference>
<comment type="subcellular location">
    <subcellularLocation>
        <location evidence="2">Nucleus</location>
    </subcellularLocation>
</comment>
<dbReference type="InterPro" id="IPR043540">
    <property type="entry name" value="RING1/RING2"/>
</dbReference>
<dbReference type="PANTHER" id="PTHR46076">
    <property type="entry name" value="E3 UBIQUITIN-PROTEIN LIGASE RING1 / RING 2 FAMILY MEMBER"/>
    <property type="match status" value="1"/>
</dbReference>
<dbReference type="FunCoup" id="A0A6P6XTZ9">
    <property type="interactions" value="1111"/>
</dbReference>
<keyword evidence="8" id="KW-0863">Zinc-finger</keyword>
<evidence type="ECO:0000256" key="8">
    <source>
        <dbReference type="ARBA" id="ARBA00022771"/>
    </source>
</evidence>
<dbReference type="InterPro" id="IPR001841">
    <property type="entry name" value="Znf_RING"/>
</dbReference>
<dbReference type="FunFam" id="3.30.40.10:FF:000100">
    <property type="entry name" value="E3 ubiquitin-protein ligase RING2"/>
    <property type="match status" value="1"/>
</dbReference>
<dbReference type="GeneID" id="113790902"/>
<accession>A0A6P6XTZ9</accession>
<dbReference type="PANTHER" id="PTHR46076:SF3">
    <property type="entry name" value="E3 UBIQUITIN-PROTEIN LIGASE RING1"/>
    <property type="match status" value="1"/>
</dbReference>
<dbReference type="SUPFAM" id="SSF57850">
    <property type="entry name" value="RING/U-box"/>
    <property type="match status" value="1"/>
</dbReference>
<dbReference type="Gene3D" id="3.10.20.90">
    <property type="entry name" value="Phosphatidylinositol 3-kinase Catalytic Subunit, Chain A, domain 1"/>
    <property type="match status" value="1"/>
</dbReference>
<evidence type="ECO:0000256" key="4">
    <source>
        <dbReference type="ARBA" id="ARBA00012483"/>
    </source>
</evidence>
<dbReference type="PROSITE" id="PS50089">
    <property type="entry name" value="ZF_RING_2"/>
    <property type="match status" value="1"/>
</dbReference>
<dbReference type="Pfam" id="PF16207">
    <property type="entry name" value="RAWUL"/>
    <property type="match status" value="1"/>
</dbReference>
<keyword evidence="9" id="KW-0833">Ubl conjugation pathway</keyword>
<sequence length="346" mass="39698">MSQLDSTINFGGKTWELSPYELHRQPQEVITDNTEIAVSPRSLHSELMCPICLDMLKSTMTTKECLHRFCHDCIITALRSGNKECPTCRKKLISKRSLRADPNFDMLISKIYPSREEYDAQQERVINSVNKHFVQNIEETLRMQALNRTRGKRSLNNDEDPVENRRIRPDSNGFSNETNNVDNQDTDNNIQEIELIIKPLPQVERRDPSLNQTRFMKTTTKATINHIAKYLKMRYNFESSEDDGTRNNDNDDDNDNDVVDNKDTNVTKSVDKSMNNNSKMNDTNQSTSNSSTTSSSAFPFTLYIAAGPGQYNPLQGSITLAQVDEQYWKINKPLELFYAYKVNPTS</sequence>
<keyword evidence="10" id="KW-0862">Zinc</keyword>
<evidence type="ECO:0000313" key="14">
    <source>
        <dbReference type="Proteomes" id="UP000515146"/>
    </source>
</evidence>
<evidence type="ECO:0000256" key="5">
    <source>
        <dbReference type="ARBA" id="ARBA00022491"/>
    </source>
</evidence>
<comment type="catalytic activity">
    <reaction evidence="1">
        <text>S-ubiquitinyl-[E2 ubiquitin-conjugating enzyme]-L-cysteine + [acceptor protein]-L-lysine = [E2 ubiquitin-conjugating enzyme]-L-cysteine + N(6)-ubiquitinyl-[acceptor protein]-L-lysine.</text>
        <dbReference type="EC" id="2.3.2.27"/>
    </reaction>
</comment>
<dbReference type="Pfam" id="PF13923">
    <property type="entry name" value="zf-C3HC4_2"/>
    <property type="match status" value="1"/>
</dbReference>
<proteinExistence type="predicted"/>
<dbReference type="CTD" id="43327"/>
<evidence type="ECO:0000256" key="9">
    <source>
        <dbReference type="ARBA" id="ARBA00022786"/>
    </source>
</evidence>
<dbReference type="InParanoid" id="A0A6P6XTZ9"/>
<dbReference type="EC" id="2.3.2.27" evidence="4"/>
<dbReference type="GO" id="GO:0000151">
    <property type="term" value="C:ubiquitin ligase complex"/>
    <property type="evidence" value="ECO:0007669"/>
    <property type="project" value="InterPro"/>
</dbReference>
<keyword evidence="7" id="KW-0479">Metal-binding</keyword>
<gene>
    <name evidence="15" type="primary">LOC113790902</name>
</gene>
<evidence type="ECO:0000256" key="13">
    <source>
        <dbReference type="ARBA" id="ARBA00023242"/>
    </source>
</evidence>
<keyword evidence="11" id="KW-0805">Transcription regulation</keyword>
<dbReference type="GO" id="GO:0003682">
    <property type="term" value="F:chromatin binding"/>
    <property type="evidence" value="ECO:0007669"/>
    <property type="project" value="TreeGrafter"/>
</dbReference>
<organism evidence="14 15">
    <name type="scientific">Dermatophagoides pteronyssinus</name>
    <name type="common">European house dust mite</name>
    <dbReference type="NCBI Taxonomy" id="6956"/>
    <lineage>
        <taxon>Eukaryota</taxon>
        <taxon>Metazoa</taxon>
        <taxon>Ecdysozoa</taxon>
        <taxon>Arthropoda</taxon>
        <taxon>Chelicerata</taxon>
        <taxon>Arachnida</taxon>
        <taxon>Acari</taxon>
        <taxon>Acariformes</taxon>
        <taxon>Sarcoptiformes</taxon>
        <taxon>Astigmata</taxon>
        <taxon>Psoroptidia</taxon>
        <taxon>Analgoidea</taxon>
        <taxon>Pyroglyphidae</taxon>
        <taxon>Dermatophagoidinae</taxon>
        <taxon>Dermatophagoides</taxon>
    </lineage>
</organism>
<evidence type="ECO:0000256" key="1">
    <source>
        <dbReference type="ARBA" id="ARBA00000900"/>
    </source>
</evidence>
<dbReference type="Proteomes" id="UP000515146">
    <property type="component" value="Unplaced"/>
</dbReference>
<dbReference type="GO" id="GO:0008270">
    <property type="term" value="F:zinc ion binding"/>
    <property type="evidence" value="ECO:0007669"/>
    <property type="project" value="UniProtKB-KW"/>
</dbReference>
<reference evidence="15" key="1">
    <citation type="submission" date="2025-08" db="UniProtKB">
        <authorList>
            <consortium name="RefSeq"/>
        </authorList>
    </citation>
    <scope>IDENTIFICATION</scope>
    <source>
        <strain evidence="15">Airmid</strain>
    </source>
</reference>
<evidence type="ECO:0000256" key="7">
    <source>
        <dbReference type="ARBA" id="ARBA00022723"/>
    </source>
</evidence>
<dbReference type="UniPathway" id="UPA00143"/>
<dbReference type="OrthoDB" id="337575at2759"/>
<dbReference type="InterPro" id="IPR017907">
    <property type="entry name" value="Znf_RING_CS"/>
</dbReference>
<keyword evidence="13" id="KW-0539">Nucleus</keyword>